<evidence type="ECO:0000313" key="2">
    <source>
        <dbReference type="EMBL" id="MBD1366282.1"/>
    </source>
</evidence>
<evidence type="ECO:0008006" key="4">
    <source>
        <dbReference type="Google" id="ProtNLM"/>
    </source>
</evidence>
<organism evidence="2 3">
    <name type="scientific">Mucilaginibacter pankratovii</name>
    <dbReference type="NCBI Taxonomy" id="2772110"/>
    <lineage>
        <taxon>Bacteria</taxon>
        <taxon>Pseudomonadati</taxon>
        <taxon>Bacteroidota</taxon>
        <taxon>Sphingobacteriia</taxon>
        <taxon>Sphingobacteriales</taxon>
        <taxon>Sphingobacteriaceae</taxon>
        <taxon>Mucilaginibacter</taxon>
    </lineage>
</organism>
<proteinExistence type="predicted"/>
<feature type="transmembrane region" description="Helical" evidence="1">
    <location>
        <begin position="35"/>
        <end position="57"/>
    </location>
</feature>
<protein>
    <recommendedName>
        <fullName evidence="4">Membrane protein (TIGR02226 family)</fullName>
    </recommendedName>
</protein>
<sequence length="593" mass="65104">MMQANWNYMVIGLCVLLAIFLLWQEVSRANKKWLWYRIIAVLIASAMLACIALPISYQKFDAANPPEEFVLLTQGFNADTLKSNANQKVFAIDGAVKKAFPKAILLSSLDELCDTLQAHSLHIYGNGLSPFKLAQLDSAAVIFHPSEPPSGVSHISWKEKLKAGQELQVQGRYRNPSAQKVKLLLKGLNTILDTVTIKPNAQADFDLTTLPKTTGKVVYTLQSVLDADTITLGSIPVQTDAIKPLKVLMLSASPGFEVRFLKNWLSQNGYAVAVRSAISKYKYNSEFINIPQFSLDRLTPPTLSKFDIVMGDLSTFNTLSAADASSLKQEVENKGLGVIVQADSTGKTSWLQKDFPLDKLSGKEVVSSLIIDGKKSASAQLNIGNTFIRYQNGTQPLVTGPQNRILAGGSIAGSGKLVVTTLGNTYTSALSGNQQDYSALWSALISKAARRDTSIQNTFSVQGLPVVGEPVQLQVASGKTSAVSINGETVAIEQNPAIPFEWNVNYHPARSGWQSLVQNGKTEWWYAFDKTDWDGVQNTAKIAATDKYALENQPGHIVTKQIHQKLRIEVPKIYFYILLLAACTFLWVDRKLF</sequence>
<keyword evidence="1" id="KW-0472">Membrane</keyword>
<reference evidence="2 3" key="1">
    <citation type="submission" date="2020-09" db="EMBL/GenBank/DDBJ databases">
        <title>Novel species of Mucilaginibacter isolated from a glacier on the Tibetan Plateau.</title>
        <authorList>
            <person name="Liu Q."/>
            <person name="Xin Y.-H."/>
        </authorList>
    </citation>
    <scope>NUCLEOTIDE SEQUENCE [LARGE SCALE GENOMIC DNA]</scope>
    <source>
        <strain evidence="2 3">ZT4R22</strain>
    </source>
</reference>
<keyword evidence="1" id="KW-0812">Transmembrane</keyword>
<keyword evidence="3" id="KW-1185">Reference proteome</keyword>
<feature type="transmembrane region" description="Helical" evidence="1">
    <location>
        <begin position="6"/>
        <end position="23"/>
    </location>
</feature>
<name>A0ABR7WVG7_9SPHI</name>
<evidence type="ECO:0000313" key="3">
    <source>
        <dbReference type="Proteomes" id="UP000606600"/>
    </source>
</evidence>
<gene>
    <name evidence="2" type="ORF">IDJ77_20890</name>
</gene>
<keyword evidence="1" id="KW-1133">Transmembrane helix</keyword>
<dbReference type="RefSeq" id="WP_191190922.1">
    <property type="nucleotide sequence ID" value="NZ_JACWMY010000011.1"/>
</dbReference>
<dbReference type="EMBL" id="JACWMY010000011">
    <property type="protein sequence ID" value="MBD1366282.1"/>
    <property type="molecule type" value="Genomic_DNA"/>
</dbReference>
<dbReference type="Proteomes" id="UP000606600">
    <property type="component" value="Unassembled WGS sequence"/>
</dbReference>
<comment type="caution">
    <text evidence="2">The sequence shown here is derived from an EMBL/GenBank/DDBJ whole genome shotgun (WGS) entry which is preliminary data.</text>
</comment>
<accession>A0ABR7WVG7</accession>
<evidence type="ECO:0000256" key="1">
    <source>
        <dbReference type="SAM" id="Phobius"/>
    </source>
</evidence>